<accession>I3VZN7</accession>
<geneLocation type="plasmid" evidence="1">
    <name>p96A29192-65</name>
</geneLocation>
<proteinExistence type="predicted"/>
<organism evidence="1">
    <name type="scientific">Salmonella sp. 96A-29192</name>
    <dbReference type="NCBI Taxonomy" id="1179814"/>
    <lineage>
        <taxon>Bacteria</taxon>
        <taxon>Pseudomonadati</taxon>
        <taxon>Pseudomonadota</taxon>
        <taxon>Gammaproteobacteria</taxon>
        <taxon>Enterobacterales</taxon>
        <taxon>Enterobacteriaceae</taxon>
        <taxon>Salmonella</taxon>
    </lineage>
</organism>
<name>I3VZN7_9ENTR</name>
<dbReference type="AlphaFoldDB" id="I3VZN7"/>
<sequence>MHRSPNKVSRGNKQNIARLFLLESPPPGSTLFVKVEEKEQTV</sequence>
<dbReference type="EMBL" id="JQ418521">
    <property type="protein sequence ID" value="AFK88814.1"/>
    <property type="molecule type" value="Genomic_DNA"/>
</dbReference>
<keyword evidence="1" id="KW-0614">Plasmid</keyword>
<evidence type="ECO:0000313" key="1">
    <source>
        <dbReference type="EMBL" id="AFK88814.1"/>
    </source>
</evidence>
<reference evidence="1" key="1">
    <citation type="submission" date="2012-01" db="EMBL/GenBank/DDBJ databases">
        <authorList>
            <person name="Summers A.O."/>
            <person name="Wireman J."/>
        </authorList>
    </citation>
    <scope>NUCLEOTIDE SEQUENCE</scope>
    <source>
        <strain evidence="1">96A-29192</strain>
        <plasmid evidence="1">p96A29192-65</plasmid>
    </source>
</reference>
<protein>
    <submittedName>
        <fullName evidence="1">Uncharacterized protein</fullName>
    </submittedName>
</protein>